<dbReference type="AlphaFoldDB" id="A0A931GEU9"/>
<dbReference type="Proteomes" id="UP000625033">
    <property type="component" value="Unassembled WGS sequence"/>
</dbReference>
<dbReference type="Gene3D" id="3.40.50.2300">
    <property type="match status" value="2"/>
</dbReference>
<dbReference type="PRINTS" id="PR00036">
    <property type="entry name" value="HTHLACI"/>
</dbReference>
<dbReference type="RefSeq" id="WP_196835336.1">
    <property type="nucleotide sequence ID" value="NZ_JADOTZ010000001.1"/>
</dbReference>
<sequence>MSSRPTIRDVAAAAGVSRGTVSRVLNGGHHVSAVARERIEAAMAATGYAANHHARSLATGRSGSVAFLITEPQHLLFADPTYARMLRGVTAALAEREVTLVLLMASNAPERARTLDYARAGHVDGAIVVAPREDDPFPAELAAAGIPTVCSGVESAAGLSTVSVREQEPVYDVVAHLRARGRRRIAHLAGPANAPGGRLRRQAFVEAVGEVADPRLVAVGDFTRASGAAAMSQVLERNARPELTPDAVFAASDEMAAGALTVLRQRGFGVPDQVSLVGFDDSGLAETLDPPLTTVAQPWDELSQALADAVVDLVGGAPPRDVLLEAELVVRRSS</sequence>
<dbReference type="Pfam" id="PF13377">
    <property type="entry name" value="Peripla_BP_3"/>
    <property type="match status" value="1"/>
</dbReference>
<keyword evidence="1" id="KW-0805">Transcription regulation</keyword>
<dbReference type="SUPFAM" id="SSF47413">
    <property type="entry name" value="lambda repressor-like DNA-binding domains"/>
    <property type="match status" value="1"/>
</dbReference>
<gene>
    <name evidence="5" type="ORF">IW252_000724</name>
</gene>
<dbReference type="PROSITE" id="PS00356">
    <property type="entry name" value="HTH_LACI_1"/>
    <property type="match status" value="1"/>
</dbReference>
<evidence type="ECO:0000256" key="2">
    <source>
        <dbReference type="ARBA" id="ARBA00023125"/>
    </source>
</evidence>
<dbReference type="CDD" id="cd06267">
    <property type="entry name" value="PBP1_LacI_sugar_binding-like"/>
    <property type="match status" value="1"/>
</dbReference>
<dbReference type="PANTHER" id="PTHR30146:SF109">
    <property type="entry name" value="HTH-TYPE TRANSCRIPTIONAL REGULATOR GALS"/>
    <property type="match status" value="1"/>
</dbReference>
<dbReference type="SUPFAM" id="SSF53822">
    <property type="entry name" value="Periplasmic binding protein-like I"/>
    <property type="match status" value="1"/>
</dbReference>
<comment type="caution">
    <text evidence="5">The sequence shown here is derived from an EMBL/GenBank/DDBJ whole genome shotgun (WGS) entry which is preliminary data.</text>
</comment>
<evidence type="ECO:0000256" key="3">
    <source>
        <dbReference type="ARBA" id="ARBA00023163"/>
    </source>
</evidence>
<proteinExistence type="predicted"/>
<dbReference type="Pfam" id="PF00356">
    <property type="entry name" value="LacI"/>
    <property type="match status" value="1"/>
</dbReference>
<dbReference type="InterPro" id="IPR028082">
    <property type="entry name" value="Peripla_BP_I"/>
</dbReference>
<dbReference type="PANTHER" id="PTHR30146">
    <property type="entry name" value="LACI-RELATED TRANSCRIPTIONAL REPRESSOR"/>
    <property type="match status" value="1"/>
</dbReference>
<dbReference type="GO" id="GO:0000976">
    <property type="term" value="F:transcription cis-regulatory region binding"/>
    <property type="evidence" value="ECO:0007669"/>
    <property type="project" value="TreeGrafter"/>
</dbReference>
<dbReference type="InterPro" id="IPR046335">
    <property type="entry name" value="LacI/GalR-like_sensor"/>
</dbReference>
<feature type="domain" description="HTH lacI-type" evidence="4">
    <location>
        <begin position="5"/>
        <end position="59"/>
    </location>
</feature>
<name>A0A931GEU9_9MICC</name>
<keyword evidence="6" id="KW-1185">Reference proteome</keyword>
<dbReference type="EMBL" id="JADOTZ010000001">
    <property type="protein sequence ID" value="MBG6083957.1"/>
    <property type="molecule type" value="Genomic_DNA"/>
</dbReference>
<dbReference type="InterPro" id="IPR010982">
    <property type="entry name" value="Lambda_DNA-bd_dom_sf"/>
</dbReference>
<dbReference type="PROSITE" id="PS50932">
    <property type="entry name" value="HTH_LACI_2"/>
    <property type="match status" value="1"/>
</dbReference>
<keyword evidence="3" id="KW-0804">Transcription</keyword>
<evidence type="ECO:0000313" key="5">
    <source>
        <dbReference type="EMBL" id="MBG6083957.1"/>
    </source>
</evidence>
<dbReference type="SMART" id="SM00354">
    <property type="entry name" value="HTH_LACI"/>
    <property type="match status" value="1"/>
</dbReference>
<protein>
    <submittedName>
        <fullName evidence="5">DNA-binding LacI/PurR family transcriptional regulator</fullName>
    </submittedName>
</protein>
<evidence type="ECO:0000313" key="6">
    <source>
        <dbReference type="Proteomes" id="UP000625033"/>
    </source>
</evidence>
<dbReference type="Gene3D" id="1.10.260.40">
    <property type="entry name" value="lambda repressor-like DNA-binding domains"/>
    <property type="match status" value="1"/>
</dbReference>
<dbReference type="GO" id="GO:0003700">
    <property type="term" value="F:DNA-binding transcription factor activity"/>
    <property type="evidence" value="ECO:0007669"/>
    <property type="project" value="TreeGrafter"/>
</dbReference>
<evidence type="ECO:0000256" key="1">
    <source>
        <dbReference type="ARBA" id="ARBA00023015"/>
    </source>
</evidence>
<reference evidence="5" key="1">
    <citation type="submission" date="2020-11" db="EMBL/GenBank/DDBJ databases">
        <title>Sequencing the genomes of 1000 actinobacteria strains.</title>
        <authorList>
            <person name="Klenk H.-P."/>
        </authorList>
    </citation>
    <scope>NUCLEOTIDE SEQUENCE</scope>
    <source>
        <strain evidence="5">DSM 26152</strain>
    </source>
</reference>
<dbReference type="InterPro" id="IPR000843">
    <property type="entry name" value="HTH_LacI"/>
</dbReference>
<accession>A0A931GEU9</accession>
<keyword evidence="2 5" id="KW-0238">DNA-binding</keyword>
<dbReference type="CDD" id="cd01392">
    <property type="entry name" value="HTH_LacI"/>
    <property type="match status" value="1"/>
</dbReference>
<evidence type="ECO:0000259" key="4">
    <source>
        <dbReference type="PROSITE" id="PS50932"/>
    </source>
</evidence>
<organism evidence="5 6">
    <name type="scientific">Zhihengliuella flava</name>
    <dbReference type="NCBI Taxonomy" id="1285193"/>
    <lineage>
        <taxon>Bacteria</taxon>
        <taxon>Bacillati</taxon>
        <taxon>Actinomycetota</taxon>
        <taxon>Actinomycetes</taxon>
        <taxon>Micrococcales</taxon>
        <taxon>Micrococcaceae</taxon>
        <taxon>Zhihengliuella</taxon>
    </lineage>
</organism>